<accession>A0A0G9N0G4</accession>
<evidence type="ECO:0000256" key="1">
    <source>
        <dbReference type="RuleBase" id="RU363076"/>
    </source>
</evidence>
<keyword evidence="3" id="KW-1185">Reference proteome</keyword>
<organism evidence="2 3">
    <name type="scientific">Aurantiacibacter luteus</name>
    <dbReference type="NCBI Taxonomy" id="1581420"/>
    <lineage>
        <taxon>Bacteria</taxon>
        <taxon>Pseudomonadati</taxon>
        <taxon>Pseudomonadota</taxon>
        <taxon>Alphaproteobacteria</taxon>
        <taxon>Sphingomonadales</taxon>
        <taxon>Erythrobacteraceae</taxon>
        <taxon>Aurantiacibacter</taxon>
    </lineage>
</organism>
<evidence type="ECO:0000313" key="2">
    <source>
        <dbReference type="EMBL" id="KLE35028.1"/>
    </source>
</evidence>
<reference evidence="2 3" key="1">
    <citation type="submission" date="2015-04" db="EMBL/GenBank/DDBJ databases">
        <title>The draft genome sequence of Erythrobacter luteus KA37.</title>
        <authorList>
            <person name="Zhuang L."/>
            <person name="Liu Y."/>
            <person name="Shao Z."/>
        </authorList>
    </citation>
    <scope>NUCLEOTIDE SEQUENCE [LARGE SCALE GENOMIC DNA]</scope>
    <source>
        <strain evidence="2 3">KA37</strain>
    </source>
</reference>
<dbReference type="Pfam" id="PF02104">
    <property type="entry name" value="SURF1"/>
    <property type="match status" value="1"/>
</dbReference>
<keyword evidence="1" id="KW-1133">Transmembrane helix</keyword>
<dbReference type="InterPro" id="IPR002994">
    <property type="entry name" value="Surf1/Shy1"/>
</dbReference>
<dbReference type="PATRIC" id="fig|1581420.6.peg.112"/>
<feature type="transmembrane region" description="Helical" evidence="1">
    <location>
        <begin position="7"/>
        <end position="28"/>
    </location>
</feature>
<dbReference type="RefSeq" id="WP_047002429.1">
    <property type="nucleotide sequence ID" value="NZ_LBHB01000001.1"/>
</dbReference>
<evidence type="ECO:0000313" key="3">
    <source>
        <dbReference type="Proteomes" id="UP000053464"/>
    </source>
</evidence>
<keyword evidence="1" id="KW-0472">Membrane</keyword>
<dbReference type="STRING" id="1581420.AAW00_00560"/>
<dbReference type="EMBL" id="LBHB01000001">
    <property type="protein sequence ID" value="KLE35028.1"/>
    <property type="molecule type" value="Genomic_DNA"/>
</dbReference>
<keyword evidence="1" id="KW-0812">Transmembrane</keyword>
<comment type="caution">
    <text evidence="2">The sequence shown here is derived from an EMBL/GenBank/DDBJ whole genome shotgun (WGS) entry which is preliminary data.</text>
</comment>
<name>A0A0G9N0G4_9SPHN</name>
<sequence length="204" mass="22208">MMRRLPVIPTIVVTLAAATMVALGFWQLGRKEEKEALLATFARNAADTGVRDFSAVEPSLATYRRVRLDCRSPSGWNAVAGRSASGRSGYVHRYDCGVFAGDGQAASPVVGEIGWSPGPQQPSFAGGEIVGRLAQSGEGYKIVSEDGLAGLEPSAQPDPRDLPNNHLAYAGQWFFFALTALVIYWLALRRRWRDRGRDQGRDRG</sequence>
<comment type="subcellular location">
    <subcellularLocation>
        <location evidence="1">Cell membrane</location>
        <topology evidence="1">Multi-pass membrane protein</topology>
    </subcellularLocation>
</comment>
<dbReference type="OrthoDB" id="6079986at2"/>
<keyword evidence="1" id="KW-1003">Cell membrane</keyword>
<proteinExistence type="inferred from homology"/>
<dbReference type="Proteomes" id="UP000053464">
    <property type="component" value="Unassembled WGS sequence"/>
</dbReference>
<dbReference type="GO" id="GO:0005886">
    <property type="term" value="C:plasma membrane"/>
    <property type="evidence" value="ECO:0007669"/>
    <property type="project" value="UniProtKB-SubCell"/>
</dbReference>
<gene>
    <name evidence="2" type="ORF">AAW00_00560</name>
</gene>
<comment type="similarity">
    <text evidence="1">Belongs to the SURF1 family.</text>
</comment>
<feature type="transmembrane region" description="Helical" evidence="1">
    <location>
        <begin position="167"/>
        <end position="187"/>
    </location>
</feature>
<protein>
    <recommendedName>
        <fullName evidence="1">SURF1-like protein</fullName>
    </recommendedName>
</protein>
<dbReference type="AlphaFoldDB" id="A0A0G9N0G4"/>